<protein>
    <recommendedName>
        <fullName evidence="12">OPT family small oligopeptide transporter</fullName>
    </recommendedName>
</protein>
<sequence>MSEKELDSKREFIQVNSKDESDALHEDYKQKLYEKLGHADVLTDDARIPEIEYLYQKTDELSLSRALEILQQCIQDHDDDPNFPYDDFEFIKKILKGYNNDLNMSFNDWSFSAKMYAALNEYHSPYPEVRAISSPMDDPNIPCETIRAYILGFVWCIIGTGVNELFSRRQPSIYLSASVCQMLMYPSGIALQYILPDWGFTLFGTRHSLNPGPWTYKEQMFATVMFDIAIGGMYVGYNFYVEKLNVFYGNTWITAGYQILLSLCTQLFGFGFAGILRKIVIYPVRAVWPTILPTLALNRALLKKEKKESIHGWTITRYKFFFIVFTCSFLYMWIPDYLFQALSYFNWMTWIKPDNFNLATVTGSIQGLGLNPISSFDWNIIGYWLPLAFPFYTYLNMMIGMIIGFFVIIGLYYSNYKWTAYLPINDNNIYTNTGQIYEVQSVLTNGRLDEDKYKKYGPPYLSAANLVVYGANCALYTFMIPYVFFTERKGIWRSIKSLKELITDFRSSNYTRFKDPHSRMMSRYKEVPDWCFLVIMLVALVFAIVCVKVYPANTPVWGIFLVLAINAVFVIPLCIIYAVTGYYFTLEVLVELIVGYALPGNGDALMFLKALGFNITGQAQQYVYDQKMAHYAKVPPRAVFRGQLLGTIFQIIVSLLVINWEISNIDGICTDEQSNNFTCPSEVSYYSSSVFWGVIGPKRIFNKLYPILPYCFLIGFLLALLCLAIRHYFYKQTRWFQPAVIIGGLFNYAPYNLSYFLPGLYVCYAFNHYIKKRFSAWWEKYNYILSSSLDAGVAFSGIIIFFAVQYHEKDINWWGNSVSYAGTDGGMGQVSLLDPTTAPDGYFGLRSEEF</sequence>
<feature type="transmembrane region" description="Helical" evidence="9">
    <location>
        <begin position="466"/>
        <end position="485"/>
    </location>
</feature>
<dbReference type="NCBIfam" id="TIGR00728">
    <property type="entry name" value="OPT_sfam"/>
    <property type="match status" value="1"/>
</dbReference>
<feature type="transmembrane region" description="Helical" evidence="9">
    <location>
        <begin position="782"/>
        <end position="804"/>
    </location>
</feature>
<keyword evidence="11" id="KW-1185">Reference proteome</keyword>
<evidence type="ECO:0000256" key="6">
    <source>
        <dbReference type="ARBA" id="ARBA00022927"/>
    </source>
</evidence>
<feature type="transmembrane region" description="Helical" evidence="9">
    <location>
        <begin position="394"/>
        <end position="413"/>
    </location>
</feature>
<dbReference type="PANTHER" id="PTHR22601">
    <property type="entry name" value="ISP4 LIKE PROTEIN"/>
    <property type="match status" value="1"/>
</dbReference>
<evidence type="ECO:0000256" key="5">
    <source>
        <dbReference type="ARBA" id="ARBA00022856"/>
    </source>
</evidence>
<dbReference type="InterPro" id="IPR004648">
    <property type="entry name" value="Oligpept_transpt"/>
</dbReference>
<dbReference type="GeneID" id="26841356"/>
<gene>
    <name evidence="10" type="ORF">AC631_04347</name>
</gene>
<keyword evidence="5" id="KW-0571">Peptide transport</keyword>
<dbReference type="AlphaFoldDB" id="A0A0V1PUP0"/>
<evidence type="ECO:0000256" key="8">
    <source>
        <dbReference type="ARBA" id="ARBA00023136"/>
    </source>
</evidence>
<evidence type="ECO:0000256" key="9">
    <source>
        <dbReference type="SAM" id="Phobius"/>
    </source>
</evidence>
<feature type="transmembrane region" description="Helical" evidence="9">
    <location>
        <begin position="556"/>
        <end position="579"/>
    </location>
</feature>
<keyword evidence="3" id="KW-0813">Transport</keyword>
<dbReference type="RefSeq" id="XP_015466006.1">
    <property type="nucleotide sequence ID" value="XM_015613176.1"/>
</dbReference>
<dbReference type="GO" id="GO:0035673">
    <property type="term" value="F:oligopeptide transmembrane transporter activity"/>
    <property type="evidence" value="ECO:0007669"/>
    <property type="project" value="InterPro"/>
</dbReference>
<dbReference type="GO" id="GO:0016020">
    <property type="term" value="C:membrane"/>
    <property type="evidence" value="ECO:0007669"/>
    <property type="project" value="UniProtKB-SubCell"/>
</dbReference>
<keyword evidence="7 9" id="KW-1133">Transmembrane helix</keyword>
<dbReference type="EMBL" id="LMYN01000114">
    <property type="protein sequence ID" value="KRZ99903.1"/>
    <property type="molecule type" value="Genomic_DNA"/>
</dbReference>
<feature type="transmembrane region" description="Helical" evidence="9">
    <location>
        <begin position="530"/>
        <end position="550"/>
    </location>
</feature>
<feature type="transmembrane region" description="Helical" evidence="9">
    <location>
        <begin position="749"/>
        <end position="770"/>
    </location>
</feature>
<dbReference type="InterPro" id="IPR004813">
    <property type="entry name" value="OPT"/>
</dbReference>
<comment type="subcellular location">
    <subcellularLocation>
        <location evidence="1">Membrane</location>
        <topology evidence="1">Multi-pass membrane protein</topology>
    </subcellularLocation>
</comment>
<name>A0A0V1PUP0_9ASCO</name>
<dbReference type="OrthoDB" id="9986677at2759"/>
<feature type="transmembrane region" description="Helical" evidence="9">
    <location>
        <begin position="252"/>
        <end position="273"/>
    </location>
</feature>
<evidence type="ECO:0000256" key="3">
    <source>
        <dbReference type="ARBA" id="ARBA00022448"/>
    </source>
</evidence>
<organism evidence="10 11">
    <name type="scientific">Debaryomyces fabryi</name>
    <dbReference type="NCBI Taxonomy" id="58627"/>
    <lineage>
        <taxon>Eukaryota</taxon>
        <taxon>Fungi</taxon>
        <taxon>Dikarya</taxon>
        <taxon>Ascomycota</taxon>
        <taxon>Saccharomycotina</taxon>
        <taxon>Pichiomycetes</taxon>
        <taxon>Debaryomycetaceae</taxon>
        <taxon>Debaryomyces</taxon>
    </lineage>
</organism>
<feature type="transmembrane region" description="Helical" evidence="9">
    <location>
        <begin position="279"/>
        <end position="297"/>
    </location>
</feature>
<feature type="transmembrane region" description="Helical" evidence="9">
    <location>
        <begin position="318"/>
        <end position="335"/>
    </location>
</feature>
<evidence type="ECO:0000256" key="2">
    <source>
        <dbReference type="ARBA" id="ARBA00008807"/>
    </source>
</evidence>
<feature type="transmembrane region" description="Helical" evidence="9">
    <location>
        <begin position="220"/>
        <end position="240"/>
    </location>
</feature>
<feature type="transmembrane region" description="Helical" evidence="9">
    <location>
        <begin position="146"/>
        <end position="166"/>
    </location>
</feature>
<comment type="caution">
    <text evidence="10">The sequence shown here is derived from an EMBL/GenBank/DDBJ whole genome shotgun (WGS) entry which is preliminary data.</text>
</comment>
<comment type="similarity">
    <text evidence="2">Belongs to the oligopeptide OPT transporter family.</text>
</comment>
<dbReference type="GO" id="GO:0015031">
    <property type="term" value="P:protein transport"/>
    <property type="evidence" value="ECO:0007669"/>
    <property type="project" value="UniProtKB-KW"/>
</dbReference>
<keyword evidence="8 9" id="KW-0472">Membrane</keyword>
<evidence type="ECO:0000256" key="7">
    <source>
        <dbReference type="ARBA" id="ARBA00022989"/>
    </source>
</evidence>
<evidence type="ECO:0000313" key="11">
    <source>
        <dbReference type="Proteomes" id="UP000054251"/>
    </source>
</evidence>
<proteinExistence type="inferred from homology"/>
<evidence type="ECO:0000256" key="4">
    <source>
        <dbReference type="ARBA" id="ARBA00022692"/>
    </source>
</evidence>
<dbReference type="Proteomes" id="UP000054251">
    <property type="component" value="Unassembled WGS sequence"/>
</dbReference>
<keyword evidence="6" id="KW-0653">Protein transport</keyword>
<feature type="transmembrane region" description="Helical" evidence="9">
    <location>
        <begin position="173"/>
        <end position="195"/>
    </location>
</feature>
<dbReference type="Pfam" id="PF03169">
    <property type="entry name" value="OPT"/>
    <property type="match status" value="1"/>
</dbReference>
<dbReference type="NCBIfam" id="TIGR00727">
    <property type="entry name" value="ISP4_OPT"/>
    <property type="match status" value="1"/>
</dbReference>
<reference evidence="10 11" key="1">
    <citation type="submission" date="2015-11" db="EMBL/GenBank/DDBJ databases">
        <title>The genome of Debaryomyces fabryi.</title>
        <authorList>
            <person name="Tafer H."/>
            <person name="Lopandic K."/>
        </authorList>
    </citation>
    <scope>NUCLEOTIDE SEQUENCE [LARGE SCALE GENOMIC DNA]</scope>
    <source>
        <strain evidence="10 11">CBS 789</strain>
    </source>
</reference>
<accession>A0A0V1PUP0</accession>
<evidence type="ECO:0000256" key="1">
    <source>
        <dbReference type="ARBA" id="ARBA00004141"/>
    </source>
</evidence>
<evidence type="ECO:0008006" key="12">
    <source>
        <dbReference type="Google" id="ProtNLM"/>
    </source>
</evidence>
<feature type="transmembrane region" description="Helical" evidence="9">
    <location>
        <begin position="707"/>
        <end position="729"/>
    </location>
</feature>
<evidence type="ECO:0000313" key="10">
    <source>
        <dbReference type="EMBL" id="KRZ99903.1"/>
    </source>
</evidence>
<keyword evidence="4 9" id="KW-0812">Transmembrane</keyword>